<accession>A0A5B7FYP7</accession>
<comment type="caution">
    <text evidence="2">The sequence shown here is derived from an EMBL/GenBank/DDBJ whole genome shotgun (WGS) entry which is preliminary data.</text>
</comment>
<proteinExistence type="predicted"/>
<dbReference type="Proteomes" id="UP000324222">
    <property type="component" value="Unassembled WGS sequence"/>
</dbReference>
<dbReference type="EMBL" id="VSRR010010373">
    <property type="protein sequence ID" value="MPC51732.1"/>
    <property type="molecule type" value="Genomic_DNA"/>
</dbReference>
<reference evidence="2 3" key="1">
    <citation type="submission" date="2019-05" db="EMBL/GenBank/DDBJ databases">
        <title>Another draft genome of Portunus trituberculatus and its Hox gene families provides insights of decapod evolution.</title>
        <authorList>
            <person name="Jeong J.-H."/>
            <person name="Song I."/>
            <person name="Kim S."/>
            <person name="Choi T."/>
            <person name="Kim D."/>
            <person name="Ryu S."/>
            <person name="Kim W."/>
        </authorList>
    </citation>
    <scope>NUCLEOTIDE SEQUENCE [LARGE SCALE GENOMIC DNA]</scope>
    <source>
        <tissue evidence="2">Muscle</tissue>
    </source>
</reference>
<keyword evidence="3" id="KW-1185">Reference proteome</keyword>
<evidence type="ECO:0000313" key="3">
    <source>
        <dbReference type="Proteomes" id="UP000324222"/>
    </source>
</evidence>
<gene>
    <name evidence="2" type="ORF">E2C01_045584</name>
</gene>
<protein>
    <submittedName>
        <fullName evidence="2">Uncharacterized protein</fullName>
    </submittedName>
</protein>
<feature type="region of interest" description="Disordered" evidence="1">
    <location>
        <begin position="1"/>
        <end position="33"/>
    </location>
</feature>
<sequence length="92" mass="10154">MSSEVKKRSGQCLLPESVLKGGRSGRTGRREGRLDEAGTKARFLGRVCSRTKNVSVRSLRSRPSRRTELQGKGRLSAKIVESIHITDKDTVS</sequence>
<feature type="region of interest" description="Disordered" evidence="1">
    <location>
        <begin position="54"/>
        <end position="73"/>
    </location>
</feature>
<evidence type="ECO:0000313" key="2">
    <source>
        <dbReference type="EMBL" id="MPC51732.1"/>
    </source>
</evidence>
<evidence type="ECO:0000256" key="1">
    <source>
        <dbReference type="SAM" id="MobiDB-lite"/>
    </source>
</evidence>
<dbReference type="AlphaFoldDB" id="A0A5B7FYP7"/>
<name>A0A5B7FYP7_PORTR</name>
<organism evidence="2 3">
    <name type="scientific">Portunus trituberculatus</name>
    <name type="common">Swimming crab</name>
    <name type="synonym">Neptunus trituberculatus</name>
    <dbReference type="NCBI Taxonomy" id="210409"/>
    <lineage>
        <taxon>Eukaryota</taxon>
        <taxon>Metazoa</taxon>
        <taxon>Ecdysozoa</taxon>
        <taxon>Arthropoda</taxon>
        <taxon>Crustacea</taxon>
        <taxon>Multicrustacea</taxon>
        <taxon>Malacostraca</taxon>
        <taxon>Eumalacostraca</taxon>
        <taxon>Eucarida</taxon>
        <taxon>Decapoda</taxon>
        <taxon>Pleocyemata</taxon>
        <taxon>Brachyura</taxon>
        <taxon>Eubrachyura</taxon>
        <taxon>Portunoidea</taxon>
        <taxon>Portunidae</taxon>
        <taxon>Portuninae</taxon>
        <taxon>Portunus</taxon>
    </lineage>
</organism>